<keyword evidence="9" id="KW-0539">Nucleus</keyword>
<dbReference type="InParanoid" id="A0A024GAW9"/>
<dbReference type="SMART" id="SM01050">
    <property type="entry name" value="CactinC_cactus"/>
    <property type="match status" value="1"/>
</dbReference>
<evidence type="ECO:0000313" key="13">
    <source>
        <dbReference type="EMBL" id="CCI43462.1"/>
    </source>
</evidence>
<dbReference type="InterPro" id="IPR039517">
    <property type="entry name" value="C6orf106_UBA-like"/>
</dbReference>
<proteinExistence type="inferred from homology"/>
<evidence type="ECO:0008006" key="15">
    <source>
        <dbReference type="Google" id="ProtNLM"/>
    </source>
</evidence>
<dbReference type="Gene3D" id="2.60.40.2690">
    <property type="match status" value="1"/>
</dbReference>
<evidence type="ECO:0000256" key="6">
    <source>
        <dbReference type="ARBA" id="ARBA00022771"/>
    </source>
</evidence>
<dbReference type="Proteomes" id="UP000053237">
    <property type="component" value="Unassembled WGS sequence"/>
</dbReference>
<dbReference type="EMBL" id="CAIX01000049">
    <property type="protein sequence ID" value="CCI43462.1"/>
    <property type="molecule type" value="Genomic_DNA"/>
</dbReference>
<keyword evidence="3" id="KW-0507">mRNA processing</keyword>
<dbReference type="GO" id="GO:0003676">
    <property type="term" value="F:nucleic acid binding"/>
    <property type="evidence" value="ECO:0007669"/>
    <property type="project" value="InterPro"/>
</dbReference>
<keyword evidence="8" id="KW-0508">mRNA splicing</keyword>
<dbReference type="GO" id="GO:0005686">
    <property type="term" value="C:U2 snRNP"/>
    <property type="evidence" value="ECO:0007669"/>
    <property type="project" value="TreeGrafter"/>
</dbReference>
<dbReference type="Pfam" id="PF14555">
    <property type="entry name" value="UBA_4"/>
    <property type="match status" value="1"/>
</dbReference>
<dbReference type="STRING" id="65357.A0A024GAW9"/>
<dbReference type="InterPro" id="IPR031781">
    <property type="entry name" value="SF3A2_dom"/>
</dbReference>
<dbReference type="CDD" id="cd14349">
    <property type="entry name" value="UBA_CF106"/>
    <property type="match status" value="1"/>
</dbReference>
<feature type="domain" description="Matrin-type" evidence="12">
    <location>
        <begin position="287"/>
        <end position="317"/>
    </location>
</feature>
<dbReference type="PROSITE" id="PS50171">
    <property type="entry name" value="ZF_MATRIN"/>
    <property type="match status" value="1"/>
</dbReference>
<dbReference type="SUPFAM" id="SSF54236">
    <property type="entry name" value="Ubiquitin-like"/>
    <property type="match status" value="1"/>
</dbReference>
<evidence type="ECO:0000256" key="3">
    <source>
        <dbReference type="ARBA" id="ARBA00022664"/>
    </source>
</evidence>
<dbReference type="InterPro" id="IPR013087">
    <property type="entry name" value="Znf_C2H2_type"/>
</dbReference>
<comment type="similarity">
    <text evidence="2">Belongs to the SF3A2 family.</text>
</comment>
<dbReference type="PANTHER" id="PTHR23205:SF0">
    <property type="entry name" value="SPLICING FACTOR 3A SUBUNIT 2"/>
    <property type="match status" value="1"/>
</dbReference>
<dbReference type="Gene3D" id="3.10.20.90">
    <property type="entry name" value="Phosphatidylinositol 3-kinase Catalytic Subunit, Chain A, domain 1"/>
    <property type="match status" value="1"/>
</dbReference>
<keyword evidence="7" id="KW-0862">Zinc</keyword>
<dbReference type="SMART" id="SM00451">
    <property type="entry name" value="ZnF_U1"/>
    <property type="match status" value="1"/>
</dbReference>
<evidence type="ECO:0000256" key="4">
    <source>
        <dbReference type="ARBA" id="ARBA00022723"/>
    </source>
</evidence>
<accession>A0A024GAW9</accession>
<comment type="caution">
    <text evidence="13">The sequence shown here is derived from an EMBL/GenBank/DDBJ whole genome shotgun (WGS) entry which is preliminary data.</text>
</comment>
<name>A0A024GAW9_9STRA</name>
<dbReference type="InterPro" id="IPR052092">
    <property type="entry name" value="SF3A2"/>
</dbReference>
<gene>
    <name evidence="13" type="ORF">BN9_042460</name>
</gene>
<dbReference type="GO" id="GO:0071004">
    <property type="term" value="C:U2-type prespliceosome"/>
    <property type="evidence" value="ECO:0007669"/>
    <property type="project" value="TreeGrafter"/>
</dbReference>
<protein>
    <recommendedName>
        <fullName evidence="15">Matrin-type domain-containing protein</fullName>
    </recommendedName>
</protein>
<evidence type="ECO:0000256" key="7">
    <source>
        <dbReference type="ARBA" id="ARBA00022833"/>
    </source>
</evidence>
<dbReference type="GO" id="GO:0000245">
    <property type="term" value="P:spliceosomal complex assembly"/>
    <property type="evidence" value="ECO:0007669"/>
    <property type="project" value="TreeGrafter"/>
</dbReference>
<keyword evidence="14" id="KW-1185">Reference proteome</keyword>
<feature type="region of interest" description="Disordered" evidence="10">
    <location>
        <begin position="457"/>
        <end position="479"/>
    </location>
</feature>
<dbReference type="Pfam" id="PF00240">
    <property type="entry name" value="ubiquitin"/>
    <property type="match status" value="1"/>
</dbReference>
<keyword evidence="5" id="KW-0747">Spliceosome</keyword>
<dbReference type="PROSITE" id="PS50053">
    <property type="entry name" value="UBIQUITIN_2"/>
    <property type="match status" value="1"/>
</dbReference>
<dbReference type="InterPro" id="IPR003604">
    <property type="entry name" value="Matrin/U1-like-C_Znf_C2H2"/>
</dbReference>
<organism evidence="13 14">
    <name type="scientific">Albugo candida</name>
    <dbReference type="NCBI Taxonomy" id="65357"/>
    <lineage>
        <taxon>Eukaryota</taxon>
        <taxon>Sar</taxon>
        <taxon>Stramenopiles</taxon>
        <taxon>Oomycota</taxon>
        <taxon>Peronosporomycetes</taxon>
        <taxon>Albuginales</taxon>
        <taxon>Albuginaceae</taxon>
        <taxon>Albugo</taxon>
    </lineage>
</organism>
<dbReference type="Gene3D" id="1.10.8.10">
    <property type="entry name" value="DNA helicase RuvA subunit, C-terminal domain"/>
    <property type="match status" value="1"/>
</dbReference>
<dbReference type="Pfam" id="PF16158">
    <property type="entry name" value="N_BRCA1_IG"/>
    <property type="match status" value="1"/>
</dbReference>
<dbReference type="Pfam" id="PF12874">
    <property type="entry name" value="zf-met"/>
    <property type="match status" value="1"/>
</dbReference>
<evidence type="ECO:0000256" key="9">
    <source>
        <dbReference type="ARBA" id="ARBA00023242"/>
    </source>
</evidence>
<evidence type="ECO:0000256" key="5">
    <source>
        <dbReference type="ARBA" id="ARBA00022728"/>
    </source>
</evidence>
<feature type="domain" description="Ubiquitin-like" evidence="11">
    <location>
        <begin position="157"/>
        <end position="233"/>
    </location>
</feature>
<dbReference type="InterPro" id="IPR000626">
    <property type="entry name" value="Ubiquitin-like_dom"/>
</dbReference>
<sequence length="479" mass="54390">MEQELLHMFQSITTSDHDELVDQFAFLLQTDVSTANFFLESSNWNVETAANMYLSTVYTSDGARNESLETEPPENSDCTPMDIVDTNTLQGMMITDLSESSRKVFAPGSIVTMNWTFVNSGEVDWPLDTELVCIQGQHICNQEAIPVVARAKETVHVPISLSTPRGEDTITCDPASTTVSQLQYLITQKYRIPTNEYFLQFATKILSSKDRFLSYYRIQHGDRIHIQLRLCGGIDYQNRVGSKPGSGGVASESQANIDRRERLRKLALETIDLSKDPYFMKNHLGSYECKLCLTLHNNEGNYLAHTQGKRHQTNLARRAAKEASEAANSIAQANFLEATAAAAAAAARPRPLRIGLPGYKVMKQRDPDTNARMLTFQILYPEYDRKLQPRHRFMSAYEQKIEPADKNYQYLLFACEPYETIGFKIPNLELDRRKEKFFSNWDKEGKTFTLQLSFAAESDDQNELQPPAPPPPRPQLRFL</sequence>
<dbReference type="PANTHER" id="PTHR23205">
    <property type="entry name" value="SPLICING FACTOR 3A SUBUNIT 2"/>
    <property type="match status" value="1"/>
</dbReference>
<keyword evidence="6" id="KW-0863">Zinc-finger</keyword>
<evidence type="ECO:0000256" key="10">
    <source>
        <dbReference type="SAM" id="MobiDB-lite"/>
    </source>
</evidence>
<dbReference type="GO" id="GO:0008270">
    <property type="term" value="F:zinc ion binding"/>
    <property type="evidence" value="ECO:0007669"/>
    <property type="project" value="UniProtKB-KW"/>
</dbReference>
<comment type="subcellular location">
    <subcellularLocation>
        <location evidence="1">Nucleus</location>
    </subcellularLocation>
</comment>
<dbReference type="AlphaFoldDB" id="A0A024GAW9"/>
<evidence type="ECO:0000256" key="1">
    <source>
        <dbReference type="ARBA" id="ARBA00004123"/>
    </source>
</evidence>
<dbReference type="SUPFAM" id="SSF57667">
    <property type="entry name" value="beta-beta-alpha zinc fingers"/>
    <property type="match status" value="1"/>
</dbReference>
<keyword evidence="4" id="KW-0479">Metal-binding</keyword>
<feature type="compositionally biased region" description="Pro residues" evidence="10">
    <location>
        <begin position="466"/>
        <end position="479"/>
    </location>
</feature>
<evidence type="ECO:0000313" key="14">
    <source>
        <dbReference type="Proteomes" id="UP000053237"/>
    </source>
</evidence>
<evidence type="ECO:0000259" key="12">
    <source>
        <dbReference type="PROSITE" id="PS50171"/>
    </source>
</evidence>
<dbReference type="GO" id="GO:0071013">
    <property type="term" value="C:catalytic step 2 spliceosome"/>
    <property type="evidence" value="ECO:0007669"/>
    <property type="project" value="TreeGrafter"/>
</dbReference>
<dbReference type="InterPro" id="IPR000690">
    <property type="entry name" value="Matrin/U1-C_Znf_C2H2"/>
</dbReference>
<evidence type="ECO:0000256" key="2">
    <source>
        <dbReference type="ARBA" id="ARBA00008995"/>
    </source>
</evidence>
<dbReference type="InterPro" id="IPR009060">
    <property type="entry name" value="UBA-like_sf"/>
</dbReference>
<dbReference type="InterPro" id="IPR036236">
    <property type="entry name" value="Znf_C2H2_sf"/>
</dbReference>
<dbReference type="Pfam" id="PF16835">
    <property type="entry name" value="SF3A2"/>
    <property type="match status" value="1"/>
</dbReference>
<dbReference type="CDD" id="cd17039">
    <property type="entry name" value="Ubl_ubiquitin_like"/>
    <property type="match status" value="1"/>
</dbReference>
<dbReference type="OrthoDB" id="10250970at2759"/>
<dbReference type="InterPro" id="IPR032350">
    <property type="entry name" value="Nbr1_FW"/>
</dbReference>
<dbReference type="InterPro" id="IPR029071">
    <property type="entry name" value="Ubiquitin-like_domsf"/>
</dbReference>
<dbReference type="SUPFAM" id="SSF46934">
    <property type="entry name" value="UBA-like"/>
    <property type="match status" value="1"/>
</dbReference>
<evidence type="ECO:0000256" key="8">
    <source>
        <dbReference type="ARBA" id="ARBA00023187"/>
    </source>
</evidence>
<reference evidence="13 14" key="1">
    <citation type="submission" date="2012-05" db="EMBL/GenBank/DDBJ databases">
        <title>Recombination and specialization in a pathogen metapopulation.</title>
        <authorList>
            <person name="Gardiner A."/>
            <person name="Kemen E."/>
            <person name="Schultz-Larsen T."/>
            <person name="MacLean D."/>
            <person name="Van Oosterhout C."/>
            <person name="Jones J.D.G."/>
        </authorList>
    </citation>
    <scope>NUCLEOTIDE SEQUENCE [LARGE SCALE GENOMIC DNA]</scope>
    <source>
        <strain evidence="13 14">Ac Nc2</strain>
    </source>
</reference>
<evidence type="ECO:0000259" key="11">
    <source>
        <dbReference type="PROSITE" id="PS50053"/>
    </source>
</evidence>